<dbReference type="InterPro" id="IPR002410">
    <property type="entry name" value="Peptidase_S33"/>
</dbReference>
<dbReference type="GeneID" id="99682858"/>
<dbReference type="AlphaFoldDB" id="A0A4R2M308"/>
<dbReference type="InterPro" id="IPR051601">
    <property type="entry name" value="Serine_prot/Carboxylest_S33"/>
</dbReference>
<evidence type="ECO:0000256" key="3">
    <source>
        <dbReference type="ARBA" id="ARBA00022801"/>
    </source>
</evidence>
<evidence type="ECO:0000259" key="5">
    <source>
        <dbReference type="Pfam" id="PF00561"/>
    </source>
</evidence>
<dbReference type="GO" id="GO:0008233">
    <property type="term" value="F:peptidase activity"/>
    <property type="evidence" value="ECO:0007669"/>
    <property type="project" value="InterPro"/>
</dbReference>
<feature type="chain" id="PRO_5020215431" evidence="4">
    <location>
        <begin position="24"/>
        <end position="481"/>
    </location>
</feature>
<name>A0A4R2M308_RUBGE</name>
<dbReference type="Proteomes" id="UP000295106">
    <property type="component" value="Unassembled WGS sequence"/>
</dbReference>
<gene>
    <name evidence="6" type="ORF">EV684_11391</name>
</gene>
<accession>A0A4R2M308</accession>
<keyword evidence="2 4" id="KW-0732">Signal</keyword>
<dbReference type="PANTHER" id="PTHR43248:SF29">
    <property type="entry name" value="TRIPEPTIDYL AMINOPEPTIDASE"/>
    <property type="match status" value="1"/>
</dbReference>
<proteinExistence type="inferred from homology"/>
<organism evidence="6 7">
    <name type="scientific">Rubrivivax gelatinosus</name>
    <name type="common">Rhodocyclus gelatinosus</name>
    <name type="synonym">Rhodopseudomonas gelatinosa</name>
    <dbReference type="NCBI Taxonomy" id="28068"/>
    <lineage>
        <taxon>Bacteria</taxon>
        <taxon>Pseudomonadati</taxon>
        <taxon>Pseudomonadota</taxon>
        <taxon>Betaproteobacteria</taxon>
        <taxon>Burkholderiales</taxon>
        <taxon>Sphaerotilaceae</taxon>
        <taxon>Rubrivivax</taxon>
    </lineage>
</organism>
<dbReference type="OrthoDB" id="9796770at2"/>
<reference evidence="6 7" key="1">
    <citation type="submission" date="2019-03" db="EMBL/GenBank/DDBJ databases">
        <title>Genomic Encyclopedia of Type Strains, Phase IV (KMG-IV): sequencing the most valuable type-strain genomes for metagenomic binning, comparative biology and taxonomic classification.</title>
        <authorList>
            <person name="Goeker M."/>
        </authorList>
    </citation>
    <scope>NUCLEOTIDE SEQUENCE [LARGE SCALE GENOMIC DNA]</scope>
    <source>
        <strain evidence="6 7">DSM 1709</strain>
    </source>
</reference>
<dbReference type="RefSeq" id="WP_132648881.1">
    <property type="nucleotide sequence ID" value="NZ_CP181386.1"/>
</dbReference>
<protein>
    <submittedName>
        <fullName evidence="6">Alpha/beta hydrolase family protein</fullName>
    </submittedName>
</protein>
<dbReference type="EMBL" id="SLXD01000013">
    <property type="protein sequence ID" value="TCP00460.1"/>
    <property type="molecule type" value="Genomic_DNA"/>
</dbReference>
<dbReference type="Gene3D" id="3.40.50.1820">
    <property type="entry name" value="alpha/beta hydrolase"/>
    <property type="match status" value="1"/>
</dbReference>
<dbReference type="GO" id="GO:0006508">
    <property type="term" value="P:proteolysis"/>
    <property type="evidence" value="ECO:0007669"/>
    <property type="project" value="InterPro"/>
</dbReference>
<dbReference type="Pfam" id="PF00561">
    <property type="entry name" value="Abhydrolase_1"/>
    <property type="match status" value="1"/>
</dbReference>
<feature type="domain" description="AB hydrolase-1" evidence="5">
    <location>
        <begin position="74"/>
        <end position="436"/>
    </location>
</feature>
<feature type="signal peptide" evidence="4">
    <location>
        <begin position="1"/>
        <end position="23"/>
    </location>
</feature>
<dbReference type="PANTHER" id="PTHR43248">
    <property type="entry name" value="2-SUCCINYL-6-HYDROXY-2,4-CYCLOHEXADIENE-1-CARBOXYLATE SYNTHASE"/>
    <property type="match status" value="1"/>
</dbReference>
<evidence type="ECO:0000256" key="1">
    <source>
        <dbReference type="ARBA" id="ARBA00010088"/>
    </source>
</evidence>
<evidence type="ECO:0000256" key="4">
    <source>
        <dbReference type="SAM" id="SignalP"/>
    </source>
</evidence>
<dbReference type="InterPro" id="IPR000073">
    <property type="entry name" value="AB_hydrolase_1"/>
</dbReference>
<comment type="similarity">
    <text evidence="1">Belongs to the peptidase S33 family.</text>
</comment>
<evidence type="ECO:0000313" key="7">
    <source>
        <dbReference type="Proteomes" id="UP000295106"/>
    </source>
</evidence>
<dbReference type="PRINTS" id="PR00793">
    <property type="entry name" value="PROAMNOPTASE"/>
</dbReference>
<dbReference type="InterPro" id="IPR029058">
    <property type="entry name" value="AB_hydrolase_fold"/>
</dbReference>
<comment type="caution">
    <text evidence="6">The sequence shown here is derived from an EMBL/GenBank/DDBJ whole genome shotgun (WGS) entry which is preliminary data.</text>
</comment>
<sequence>MSGRVLRRAAALASFVLAAPAWAATQPCRLPGVEHEARCGIVKRALDPARPDGPAVDVHYAVLPAVARRPKPDPVLFLAGGPGQGAIDIAGAVQRLMGRLGSRRDIVLVDLRGSGRSAPLDCAESDPLGPLAAGADPAQRLAALQRCRERLQQLPYGDLRLFTTTLAVQDVDAVRRAVGAERIDLVGVSYGTRAALEYQRQFPQAVRRLVLDGVAPPDMVLPAAVSVDAQAALDGLLDACELDAACRARFPTLRASWSTLLASLPREVELTHPFTGRRETLAVSRELVASLVRQALYLPAWTSALPAAIAEAAAGRFDGLFALAASGLDMRGRGIAQALHFSVICAEDAPRAASGEAPGRDFGSTFADEYAAACRDWPRGEVPPAFYRVGRSPVPALLLSGGADPVTPPRHGARTAAALGPKARHVVVPGAGHGVLAVGCIRDAVFRFIDAETEADALAVDFGCAATLPRPAVFVPPGGPR</sequence>
<dbReference type="SUPFAM" id="SSF53474">
    <property type="entry name" value="alpha/beta-Hydrolases"/>
    <property type="match status" value="1"/>
</dbReference>
<evidence type="ECO:0000313" key="6">
    <source>
        <dbReference type="EMBL" id="TCP00460.1"/>
    </source>
</evidence>
<keyword evidence="3 6" id="KW-0378">Hydrolase</keyword>
<evidence type="ECO:0000256" key="2">
    <source>
        <dbReference type="ARBA" id="ARBA00022729"/>
    </source>
</evidence>